<dbReference type="SUPFAM" id="SSF46894">
    <property type="entry name" value="C-terminal effector domain of the bipartite response regulators"/>
    <property type="match status" value="1"/>
</dbReference>
<dbReference type="CDD" id="cd06170">
    <property type="entry name" value="LuxR_C_like"/>
    <property type="match status" value="1"/>
</dbReference>
<keyword evidence="7" id="KW-1185">Reference proteome</keyword>
<dbReference type="Proteomes" id="UP001500622">
    <property type="component" value="Unassembled WGS sequence"/>
</dbReference>
<accession>A0ABP8KWY4</accession>
<dbReference type="SUPFAM" id="SSF52540">
    <property type="entry name" value="P-loop containing nucleoside triphosphate hydrolases"/>
    <property type="match status" value="1"/>
</dbReference>
<dbReference type="InterPro" id="IPR027417">
    <property type="entry name" value="P-loop_NTPase"/>
</dbReference>
<dbReference type="PANTHER" id="PTHR44688">
    <property type="entry name" value="DNA-BINDING TRANSCRIPTIONAL ACTIVATOR DEVR_DOSR"/>
    <property type="match status" value="1"/>
</dbReference>
<dbReference type="InterPro" id="IPR016032">
    <property type="entry name" value="Sig_transdc_resp-reg_C-effctor"/>
</dbReference>
<proteinExistence type="predicted"/>
<gene>
    <name evidence="6" type="ORF">GCM10023169_06790</name>
</gene>
<dbReference type="Gene3D" id="1.10.10.10">
    <property type="entry name" value="Winged helix-like DNA-binding domain superfamily/Winged helix DNA-binding domain"/>
    <property type="match status" value="1"/>
</dbReference>
<evidence type="ECO:0000256" key="3">
    <source>
        <dbReference type="ARBA" id="ARBA00023163"/>
    </source>
</evidence>
<dbReference type="InterPro" id="IPR041664">
    <property type="entry name" value="AAA_16"/>
</dbReference>
<dbReference type="PROSITE" id="PS50043">
    <property type="entry name" value="HTH_LUXR_2"/>
    <property type="match status" value="1"/>
</dbReference>
<name>A0ABP8KWY4_9MICO</name>
<dbReference type="Gene3D" id="3.40.50.300">
    <property type="entry name" value="P-loop containing nucleotide triphosphate hydrolases"/>
    <property type="match status" value="1"/>
</dbReference>
<dbReference type="SMART" id="SM00421">
    <property type="entry name" value="HTH_LUXR"/>
    <property type="match status" value="1"/>
</dbReference>
<dbReference type="PANTHER" id="PTHR44688:SF16">
    <property type="entry name" value="DNA-BINDING TRANSCRIPTIONAL ACTIVATOR DEVR_DOSR"/>
    <property type="match status" value="1"/>
</dbReference>
<sequence>MAVPARLVETNRAVGRGLPRVPAAFTPTPAAAQALRGLPSLVVVHAPRGYGKTATVSSWLRSTDLPNHDVVWISLTGTVGREQFWTDVLGALAQVDDDVVAGLHRGSGTPASANSPDDGPGRGSAALVRAVQGRRPLVLVIDGYDRVADADVDEELVELARRHEGLRLVLTTRSARPVVSLARAAAPEAVVLEASHLALAAELTHALADAMGVKISVDAAERVGSGLGGWPALVRVALATARPGPDGEVTLDPHGLADYLRFVLRDTDDGDLILTTAVAERFTPQLAEQLVGTARADLVNRALNRLTRVGLLRAQDGTLSYPPLLREALNMLLREDDPVRYRRLSAEVTRAALAGADGLDALEHALASQDADLLTQVVESSWACMLAAHDPRLHRAVADLPARAVATNATVFALHHVLPGQPPQWFLEALQSDLPATGPALGRLGDPDVNAALLELGHALLADGDLIRASFAWFEAARHPLGGPVAREATAGVALATALLGHLRTGERWLAEPAGRAAPGTGRVASVTGQEQMTQEPLGQLQTVAAAVVPALTSLDRLEDLGAAVNLPDVSEGLSWLQAVVVYNRANRALFLDGSPAAAAEVLGEIEQQLDRAGGQPRLGRNLLGACAVDLCLASGQLARAREVGERAGPKWWEDGLLRSAHARLALYSGDDRRVLLLTGDAFRLAPVRPRIALKLALARAVAAHRLDQRALSLEAAHLVVGLAERTGMIRPLVLVPRADLEQVIGEVPGAPALLERLDEAHAAAPFPQAARVERLSMRERAVLRELALERPLPVVARRLYVSESTVKTQVRSIYRKLGVHSRTEALERSRLLGLLP</sequence>
<evidence type="ECO:0000259" key="5">
    <source>
        <dbReference type="PROSITE" id="PS50043"/>
    </source>
</evidence>
<feature type="region of interest" description="Disordered" evidence="4">
    <location>
        <begin position="103"/>
        <end position="124"/>
    </location>
</feature>
<evidence type="ECO:0000256" key="1">
    <source>
        <dbReference type="ARBA" id="ARBA00023015"/>
    </source>
</evidence>
<dbReference type="InterPro" id="IPR036388">
    <property type="entry name" value="WH-like_DNA-bd_sf"/>
</dbReference>
<dbReference type="Pfam" id="PF00196">
    <property type="entry name" value="GerE"/>
    <property type="match status" value="1"/>
</dbReference>
<dbReference type="Pfam" id="PF13191">
    <property type="entry name" value="AAA_16"/>
    <property type="match status" value="1"/>
</dbReference>
<keyword evidence="2" id="KW-0238">DNA-binding</keyword>
<evidence type="ECO:0000313" key="6">
    <source>
        <dbReference type="EMBL" id="GAA4417873.1"/>
    </source>
</evidence>
<dbReference type="RefSeq" id="WP_345215074.1">
    <property type="nucleotide sequence ID" value="NZ_BAABGN010000002.1"/>
</dbReference>
<feature type="domain" description="HTH luxR-type" evidence="5">
    <location>
        <begin position="769"/>
        <end position="834"/>
    </location>
</feature>
<comment type="caution">
    <text evidence="6">The sequence shown here is derived from an EMBL/GenBank/DDBJ whole genome shotgun (WGS) entry which is preliminary data.</text>
</comment>
<dbReference type="InterPro" id="IPR000792">
    <property type="entry name" value="Tscrpt_reg_LuxR_C"/>
</dbReference>
<reference evidence="7" key="1">
    <citation type="journal article" date="2019" name="Int. J. Syst. Evol. Microbiol.">
        <title>The Global Catalogue of Microorganisms (GCM) 10K type strain sequencing project: providing services to taxonomists for standard genome sequencing and annotation.</title>
        <authorList>
            <consortium name="The Broad Institute Genomics Platform"/>
            <consortium name="The Broad Institute Genome Sequencing Center for Infectious Disease"/>
            <person name="Wu L."/>
            <person name="Ma J."/>
        </authorList>
    </citation>
    <scope>NUCLEOTIDE SEQUENCE [LARGE SCALE GENOMIC DNA]</scope>
    <source>
        <strain evidence="7">JCM 17810</strain>
    </source>
</reference>
<keyword evidence="3" id="KW-0804">Transcription</keyword>
<keyword evidence="1" id="KW-0805">Transcription regulation</keyword>
<evidence type="ECO:0000256" key="4">
    <source>
        <dbReference type="SAM" id="MobiDB-lite"/>
    </source>
</evidence>
<evidence type="ECO:0000313" key="7">
    <source>
        <dbReference type="Proteomes" id="UP001500622"/>
    </source>
</evidence>
<protein>
    <recommendedName>
        <fullName evidence="5">HTH luxR-type domain-containing protein</fullName>
    </recommendedName>
</protein>
<evidence type="ECO:0000256" key="2">
    <source>
        <dbReference type="ARBA" id="ARBA00023125"/>
    </source>
</evidence>
<organism evidence="6 7">
    <name type="scientific">Georgenia halophila</name>
    <dbReference type="NCBI Taxonomy" id="620889"/>
    <lineage>
        <taxon>Bacteria</taxon>
        <taxon>Bacillati</taxon>
        <taxon>Actinomycetota</taxon>
        <taxon>Actinomycetes</taxon>
        <taxon>Micrococcales</taxon>
        <taxon>Bogoriellaceae</taxon>
        <taxon>Georgenia</taxon>
    </lineage>
</organism>
<dbReference type="EMBL" id="BAABGN010000002">
    <property type="protein sequence ID" value="GAA4417873.1"/>
    <property type="molecule type" value="Genomic_DNA"/>
</dbReference>